<keyword evidence="3 7" id="KW-0375">Hydrogen ion transport</keyword>
<dbReference type="HAMAP" id="MF_01416">
    <property type="entry name" value="ATP_synth_delta_bact"/>
    <property type="match status" value="1"/>
</dbReference>
<dbReference type="PANTHER" id="PTHR11910">
    <property type="entry name" value="ATP SYNTHASE DELTA CHAIN"/>
    <property type="match status" value="1"/>
</dbReference>
<comment type="similarity">
    <text evidence="7">Belongs to the ATPase delta chain family.</text>
</comment>
<dbReference type="Proteomes" id="UP000824073">
    <property type="component" value="Unassembled WGS sequence"/>
</dbReference>
<keyword evidence="7" id="KW-1003">Cell membrane</keyword>
<dbReference type="InterPro" id="IPR000711">
    <property type="entry name" value="ATPase_OSCP/dsu"/>
</dbReference>
<dbReference type="Gene3D" id="1.10.520.20">
    <property type="entry name" value="N-terminal domain of the delta subunit of the F1F0-ATP synthase"/>
    <property type="match status" value="1"/>
</dbReference>
<gene>
    <name evidence="7 8" type="primary">atpH</name>
    <name evidence="8" type="ORF">IAB67_05085</name>
</gene>
<dbReference type="PRINTS" id="PR00125">
    <property type="entry name" value="ATPASEDELTA"/>
</dbReference>
<comment type="subcellular location">
    <subcellularLocation>
        <location evidence="7">Cell membrane</location>
        <topology evidence="7">Peripheral membrane protein</topology>
    </subcellularLocation>
    <subcellularLocation>
        <location evidence="1">Membrane</location>
    </subcellularLocation>
</comment>
<evidence type="ECO:0000313" key="9">
    <source>
        <dbReference type="Proteomes" id="UP000824073"/>
    </source>
</evidence>
<comment type="function">
    <text evidence="7">This protein is part of the stalk that links CF(0) to CF(1). It either transmits conformational changes from CF(0) to CF(1) or is implicated in proton conduction.</text>
</comment>
<evidence type="ECO:0000256" key="6">
    <source>
        <dbReference type="ARBA" id="ARBA00023310"/>
    </source>
</evidence>
<evidence type="ECO:0000256" key="5">
    <source>
        <dbReference type="ARBA" id="ARBA00023136"/>
    </source>
</evidence>
<keyword evidence="7" id="KW-0139">CF(1)</keyword>
<evidence type="ECO:0000256" key="2">
    <source>
        <dbReference type="ARBA" id="ARBA00022448"/>
    </source>
</evidence>
<keyword evidence="5 7" id="KW-0472">Membrane</keyword>
<dbReference type="GO" id="GO:0045259">
    <property type="term" value="C:proton-transporting ATP synthase complex"/>
    <property type="evidence" value="ECO:0007669"/>
    <property type="project" value="UniProtKB-KW"/>
</dbReference>
<keyword evidence="6 7" id="KW-0066">ATP synthesis</keyword>
<reference evidence="8" key="2">
    <citation type="journal article" date="2021" name="PeerJ">
        <title>Extensive microbial diversity within the chicken gut microbiome revealed by metagenomics and culture.</title>
        <authorList>
            <person name="Gilroy R."/>
            <person name="Ravi A."/>
            <person name="Getino M."/>
            <person name="Pursley I."/>
            <person name="Horton D.L."/>
            <person name="Alikhan N.F."/>
            <person name="Baker D."/>
            <person name="Gharbi K."/>
            <person name="Hall N."/>
            <person name="Watson M."/>
            <person name="Adriaenssens E.M."/>
            <person name="Foster-Nyarko E."/>
            <person name="Jarju S."/>
            <person name="Secka A."/>
            <person name="Antonio M."/>
            <person name="Oren A."/>
            <person name="Chaudhuri R.R."/>
            <person name="La Ragione R."/>
            <person name="Hildebrand F."/>
            <person name="Pallen M.J."/>
        </authorList>
    </citation>
    <scope>NUCLEOTIDE SEQUENCE</scope>
    <source>
        <strain evidence="8">CHK191-8634</strain>
    </source>
</reference>
<accession>A0A9D1IVU3</accession>
<dbReference type="NCBIfam" id="TIGR01145">
    <property type="entry name" value="ATP_synt_delta"/>
    <property type="match status" value="1"/>
</dbReference>
<evidence type="ECO:0000256" key="4">
    <source>
        <dbReference type="ARBA" id="ARBA00023065"/>
    </source>
</evidence>
<protein>
    <recommendedName>
        <fullName evidence="7">ATP synthase subunit delta</fullName>
    </recommendedName>
    <alternativeName>
        <fullName evidence="7">ATP synthase F(1) sector subunit delta</fullName>
    </alternativeName>
    <alternativeName>
        <fullName evidence="7">F-type ATPase subunit delta</fullName>
        <shortName evidence="7">F-ATPase subunit delta</shortName>
    </alternativeName>
</protein>
<dbReference type="EMBL" id="DVMR01000042">
    <property type="protein sequence ID" value="HIU43656.1"/>
    <property type="molecule type" value="Genomic_DNA"/>
</dbReference>
<comment type="function">
    <text evidence="7">F(1)F(0) ATP synthase produces ATP from ADP in the presence of a proton or sodium gradient. F-type ATPases consist of two structural domains, F(1) containing the extramembraneous catalytic core and F(0) containing the membrane proton channel, linked together by a central stalk and a peripheral stalk. During catalysis, ATP synthesis in the catalytic domain of F(1) is coupled via a rotary mechanism of the central stalk subunits to proton translocation.</text>
</comment>
<evidence type="ECO:0000256" key="3">
    <source>
        <dbReference type="ARBA" id="ARBA00022781"/>
    </source>
</evidence>
<name>A0A9D1IVU3_9CLOT</name>
<dbReference type="Pfam" id="PF00213">
    <property type="entry name" value="OSCP"/>
    <property type="match status" value="1"/>
</dbReference>
<keyword evidence="4 7" id="KW-0406">Ion transport</keyword>
<reference evidence="8" key="1">
    <citation type="submission" date="2020-10" db="EMBL/GenBank/DDBJ databases">
        <authorList>
            <person name="Gilroy R."/>
        </authorList>
    </citation>
    <scope>NUCLEOTIDE SEQUENCE</scope>
    <source>
        <strain evidence="8">CHK191-8634</strain>
    </source>
</reference>
<evidence type="ECO:0000313" key="8">
    <source>
        <dbReference type="EMBL" id="HIU43656.1"/>
    </source>
</evidence>
<evidence type="ECO:0000256" key="1">
    <source>
        <dbReference type="ARBA" id="ARBA00004370"/>
    </source>
</evidence>
<dbReference type="GO" id="GO:0046933">
    <property type="term" value="F:proton-transporting ATP synthase activity, rotational mechanism"/>
    <property type="evidence" value="ECO:0007669"/>
    <property type="project" value="UniProtKB-UniRule"/>
</dbReference>
<dbReference type="InterPro" id="IPR026015">
    <property type="entry name" value="ATP_synth_OSCP/delta_N_sf"/>
</dbReference>
<organism evidence="8 9">
    <name type="scientific">Candidatus Ventrousia excrementavium</name>
    <dbReference type="NCBI Taxonomy" id="2840961"/>
    <lineage>
        <taxon>Bacteria</taxon>
        <taxon>Bacillati</taxon>
        <taxon>Bacillota</taxon>
        <taxon>Clostridia</taxon>
        <taxon>Eubacteriales</taxon>
        <taxon>Clostridiaceae</taxon>
        <taxon>Clostridiaceae incertae sedis</taxon>
        <taxon>Candidatus Ventrousia</taxon>
    </lineage>
</organism>
<dbReference type="AlphaFoldDB" id="A0A9D1IVU3"/>
<evidence type="ECO:0000256" key="7">
    <source>
        <dbReference type="HAMAP-Rule" id="MF_01416"/>
    </source>
</evidence>
<dbReference type="SUPFAM" id="SSF47928">
    <property type="entry name" value="N-terminal domain of the delta subunit of the F1F0-ATP synthase"/>
    <property type="match status" value="1"/>
</dbReference>
<proteinExistence type="inferred from homology"/>
<sequence length="176" mass="19124">MKTVGKEYGNALFSLAAEERCEDAVLDGLRLIQELFDQNPDYVRLLSNPAVAADERLALLDSAFRGHVHPYVLNTAKLLCEKSALAALPQCIREYTALLYEQRGILPVTVVSAVEMDGTQKDALRSRLESTTGKTVLLDCRVDPSIIGGVRVSYAGKEMDGSVAGRLAALRQALMA</sequence>
<keyword evidence="2 7" id="KW-0813">Transport</keyword>
<comment type="caution">
    <text evidence="8">The sequence shown here is derived from an EMBL/GenBank/DDBJ whole genome shotgun (WGS) entry which is preliminary data.</text>
</comment>
<dbReference type="GO" id="GO:0005886">
    <property type="term" value="C:plasma membrane"/>
    <property type="evidence" value="ECO:0007669"/>
    <property type="project" value="UniProtKB-SubCell"/>
</dbReference>